<gene>
    <name evidence="5" type="ORF">GBA63_22720</name>
</gene>
<feature type="compositionally biased region" description="Low complexity" evidence="1">
    <location>
        <begin position="104"/>
        <end position="118"/>
    </location>
</feature>
<feature type="chain" id="PRO_5026050770" description="TNase-like domain-containing protein" evidence="3">
    <location>
        <begin position="21"/>
        <end position="476"/>
    </location>
</feature>
<feature type="region of interest" description="Disordered" evidence="1">
    <location>
        <begin position="454"/>
        <end position="476"/>
    </location>
</feature>
<evidence type="ECO:0000313" key="6">
    <source>
        <dbReference type="Proteomes" id="UP000501452"/>
    </source>
</evidence>
<feature type="compositionally biased region" description="Basic and acidic residues" evidence="1">
    <location>
        <begin position="23"/>
        <end position="33"/>
    </location>
</feature>
<protein>
    <recommendedName>
        <fullName evidence="4">TNase-like domain-containing protein</fullName>
    </recommendedName>
</protein>
<feature type="compositionally biased region" description="Low complexity" evidence="1">
    <location>
        <begin position="354"/>
        <end position="381"/>
    </location>
</feature>
<feature type="compositionally biased region" description="Polar residues" evidence="1">
    <location>
        <begin position="166"/>
        <end position="178"/>
    </location>
</feature>
<dbReference type="PROSITE" id="PS50830">
    <property type="entry name" value="TNASE_3"/>
    <property type="match status" value="1"/>
</dbReference>
<feature type="region of interest" description="Disordered" evidence="1">
    <location>
        <begin position="286"/>
        <end position="307"/>
    </location>
</feature>
<keyword evidence="2" id="KW-1133">Transmembrane helix</keyword>
<feature type="domain" description="TNase-like" evidence="4">
    <location>
        <begin position="199"/>
        <end position="352"/>
    </location>
</feature>
<feature type="compositionally biased region" description="Gly residues" evidence="1">
    <location>
        <begin position="34"/>
        <end position="49"/>
    </location>
</feature>
<dbReference type="InterPro" id="IPR035437">
    <property type="entry name" value="SNase_OB-fold_sf"/>
</dbReference>
<dbReference type="SMART" id="SM00318">
    <property type="entry name" value="SNc"/>
    <property type="match status" value="1"/>
</dbReference>
<feature type="region of interest" description="Disordered" evidence="1">
    <location>
        <begin position="344"/>
        <end position="422"/>
    </location>
</feature>
<feature type="region of interest" description="Disordered" evidence="1">
    <location>
        <begin position="21"/>
        <end position="51"/>
    </location>
</feature>
<feature type="region of interest" description="Disordered" evidence="1">
    <location>
        <begin position="86"/>
        <end position="197"/>
    </location>
</feature>
<dbReference type="EMBL" id="CP045120">
    <property type="protein sequence ID" value="QIN85514.1"/>
    <property type="molecule type" value="Genomic_DNA"/>
</dbReference>
<keyword evidence="2" id="KW-0812">Transmembrane</keyword>
<dbReference type="AlphaFoldDB" id="A0A6G8QG87"/>
<dbReference type="InterPro" id="IPR016071">
    <property type="entry name" value="Staphylococal_nuclease_OB-fold"/>
</dbReference>
<dbReference type="Pfam" id="PF00565">
    <property type="entry name" value="SNase"/>
    <property type="match status" value="1"/>
</dbReference>
<keyword evidence="3" id="KW-0732">Signal</keyword>
<evidence type="ECO:0000256" key="2">
    <source>
        <dbReference type="SAM" id="Phobius"/>
    </source>
</evidence>
<evidence type="ECO:0000259" key="4">
    <source>
        <dbReference type="PROSITE" id="PS50830"/>
    </source>
</evidence>
<dbReference type="Proteomes" id="UP000501452">
    <property type="component" value="Plasmid unnamed1"/>
</dbReference>
<dbReference type="Gene3D" id="2.40.50.90">
    <property type="match status" value="1"/>
</dbReference>
<dbReference type="SUPFAM" id="SSF50199">
    <property type="entry name" value="Staphylococcal nuclease"/>
    <property type="match status" value="1"/>
</dbReference>
<feature type="compositionally biased region" description="Acidic residues" evidence="1">
    <location>
        <begin position="119"/>
        <end position="130"/>
    </location>
</feature>
<evidence type="ECO:0000256" key="3">
    <source>
        <dbReference type="SAM" id="SignalP"/>
    </source>
</evidence>
<reference evidence="5 6" key="1">
    <citation type="submission" date="2019-10" db="EMBL/GenBank/DDBJ databases">
        <title>Rubrobacter sp nov SCSIO 52090 isolated from a deep-sea sediment in the South China Sea.</title>
        <authorList>
            <person name="Chen R.W."/>
        </authorList>
    </citation>
    <scope>NUCLEOTIDE SEQUENCE [LARGE SCALE GENOMIC DNA]</scope>
    <source>
        <strain evidence="5 6">SCSIO 52909</strain>
        <plasmid evidence="5 6">unnamed1</plasmid>
    </source>
</reference>
<proteinExistence type="predicted"/>
<organism evidence="5 6">
    <name type="scientific">Rubrobacter tropicus</name>
    <dbReference type="NCBI Taxonomy" id="2653851"/>
    <lineage>
        <taxon>Bacteria</taxon>
        <taxon>Bacillati</taxon>
        <taxon>Actinomycetota</taxon>
        <taxon>Rubrobacteria</taxon>
        <taxon>Rubrobacterales</taxon>
        <taxon>Rubrobacteraceae</taxon>
        <taxon>Rubrobacter</taxon>
    </lineage>
</organism>
<evidence type="ECO:0000313" key="5">
    <source>
        <dbReference type="EMBL" id="QIN85514.1"/>
    </source>
</evidence>
<keyword evidence="6" id="KW-1185">Reference proteome</keyword>
<feature type="transmembrane region" description="Helical" evidence="2">
    <location>
        <begin position="430"/>
        <end position="448"/>
    </location>
</feature>
<keyword evidence="5" id="KW-0614">Plasmid</keyword>
<geneLocation type="plasmid" evidence="5 6">
    <name>unnamed1</name>
</geneLocation>
<keyword evidence="2" id="KW-0472">Membrane</keyword>
<dbReference type="KEGG" id="rub:GBA63_22720"/>
<sequence length="476" mass="48553">MAALLACAALLIVHPAQAFAEGASDRQQEEQDGGRPGGGGNSGGAGSGNALGVIVDIPEGWPLNDKGGGHDIVRFEKCFPFCHVKRPDGDSQQESTVREGGTNEQTTIIEQTQIQGETQTDEDGGTDDGNEGGGTDQYETDQGNGGGNSGEEEPQEPTVSEETTVLEDTTTSEGTTNLPPGGTAKCPTGPSGPISDVTLSQVLDADTLQVKGSDGNAYTIRLIGAEAPDLAGAGAEGGEDEPGAEEAAAFAREALGGAGRKLQLEYDEQKTDENGQTFAYVWTENAGQSPKPKTAQELVDTPGVDGPVLYNRTLVEAGYARAATAEPNTDYAGCLKQAENAARADGAGLWEEQASSPGPSGPDDPGAAAAPAASRRGTAGAISVELVSRKTPLSKSRAEAGAKAGDSAIPPITRRVDPPDSAAARDARPALALALGLVAASLAAAIVFTRGVGRTGARPESVPRRSATRCTPPAWR</sequence>
<accession>A0A6G8QG87</accession>
<evidence type="ECO:0000256" key="1">
    <source>
        <dbReference type="SAM" id="MobiDB-lite"/>
    </source>
</evidence>
<name>A0A6G8QG87_9ACTN</name>
<feature type="signal peptide" evidence="3">
    <location>
        <begin position="1"/>
        <end position="20"/>
    </location>
</feature>